<feature type="region of interest" description="Disordered" evidence="9">
    <location>
        <begin position="97"/>
        <end position="123"/>
    </location>
</feature>
<evidence type="ECO:0000256" key="8">
    <source>
        <dbReference type="RuleBase" id="RU003830"/>
    </source>
</evidence>
<evidence type="ECO:0000256" key="3">
    <source>
        <dbReference type="ARBA" id="ARBA00022884"/>
    </source>
</evidence>
<dbReference type="EMBL" id="DRUO01000047">
    <property type="protein sequence ID" value="HHD39977.1"/>
    <property type="molecule type" value="Genomic_DNA"/>
</dbReference>
<dbReference type="AlphaFoldDB" id="A0A7V4KBB9"/>
<evidence type="ECO:0000256" key="2">
    <source>
        <dbReference type="ARBA" id="ARBA00022730"/>
    </source>
</evidence>
<dbReference type="SUPFAM" id="SSF46946">
    <property type="entry name" value="S13-like H2TH domain"/>
    <property type="match status" value="1"/>
</dbReference>
<dbReference type="GO" id="GO:0005829">
    <property type="term" value="C:cytosol"/>
    <property type="evidence" value="ECO:0007669"/>
    <property type="project" value="TreeGrafter"/>
</dbReference>
<dbReference type="NCBIfam" id="TIGR03631">
    <property type="entry name" value="uS13_bact"/>
    <property type="match status" value="1"/>
</dbReference>
<evidence type="ECO:0000256" key="1">
    <source>
        <dbReference type="ARBA" id="ARBA00008080"/>
    </source>
</evidence>
<reference evidence="10" key="1">
    <citation type="journal article" date="2020" name="mSystems">
        <title>Genome- and Community-Level Interaction Insights into Carbon Utilization and Element Cycling Functions of Hydrothermarchaeota in Hydrothermal Sediment.</title>
        <authorList>
            <person name="Zhou Z."/>
            <person name="Liu Y."/>
            <person name="Xu W."/>
            <person name="Pan J."/>
            <person name="Luo Z.H."/>
            <person name="Li M."/>
        </authorList>
    </citation>
    <scope>NUCLEOTIDE SEQUENCE [LARGE SCALE GENOMIC DNA]</scope>
    <source>
        <strain evidence="11">SpSt-101</strain>
        <strain evidence="10">SpSt-61</strain>
    </source>
</reference>
<gene>
    <name evidence="7" type="primary">rpsM</name>
    <name evidence="11" type="ORF">ENL60_00585</name>
    <name evidence="10" type="ORF">ENT78_00570</name>
</gene>
<dbReference type="OMA" id="MNVKRLM"/>
<comment type="subunit">
    <text evidence="7">Part of the 30S ribosomal subunit. Forms a loose heterodimer with protein S19. Forms two bridges to the 50S subunit in the 70S ribosome.</text>
</comment>
<evidence type="ECO:0000313" key="10">
    <source>
        <dbReference type="EMBL" id="HGU52018.1"/>
    </source>
</evidence>
<dbReference type="PROSITE" id="PS50159">
    <property type="entry name" value="RIBOSOMAL_S13_2"/>
    <property type="match status" value="1"/>
</dbReference>
<evidence type="ECO:0000256" key="7">
    <source>
        <dbReference type="HAMAP-Rule" id="MF_01315"/>
    </source>
</evidence>
<proteinExistence type="inferred from homology"/>
<evidence type="ECO:0000256" key="6">
    <source>
        <dbReference type="ARBA" id="ARBA00035166"/>
    </source>
</evidence>
<dbReference type="PIRSF" id="PIRSF002134">
    <property type="entry name" value="Ribosomal_S13"/>
    <property type="match status" value="1"/>
</dbReference>
<comment type="function">
    <text evidence="7">Located at the top of the head of the 30S subunit, it contacts several helices of the 16S rRNA. In the 70S ribosome it contacts the 23S rRNA (bridge B1a) and protein L5 of the 50S subunit (bridge B1b), connecting the 2 subunits; these bridges are implicated in subunit movement. Contacts the tRNAs in the A and P-sites.</text>
</comment>
<keyword evidence="5 7" id="KW-0687">Ribonucleoprotein</keyword>
<dbReference type="GO" id="GO:0000049">
    <property type="term" value="F:tRNA binding"/>
    <property type="evidence" value="ECO:0007669"/>
    <property type="project" value="UniProtKB-UniRule"/>
</dbReference>
<sequence length="123" mass="14096">MARIVGVEIPSNKKVHIALRYIYGIGPTRALEICKNTGVDPEKRVKDLTEDEISKISSFIQQNYKVEGELRTEVMRNIKRLIDIGCYRGLRHKLGLPVRGQRTRSNARTRKGPRPSRIKKKGK</sequence>
<dbReference type="InterPro" id="IPR010979">
    <property type="entry name" value="Ribosomal_uS13-like_H2TH"/>
</dbReference>
<dbReference type="InterPro" id="IPR019980">
    <property type="entry name" value="Ribosomal_uS13_bac-type"/>
</dbReference>
<dbReference type="PROSITE" id="PS00646">
    <property type="entry name" value="RIBOSOMAL_S13_1"/>
    <property type="match status" value="1"/>
</dbReference>
<protein>
    <recommendedName>
        <fullName evidence="6 7">Small ribosomal subunit protein uS13</fullName>
    </recommendedName>
</protein>
<name>A0A7V4KBB9_FERPE</name>
<dbReference type="HAMAP" id="MF_01315">
    <property type="entry name" value="Ribosomal_uS13"/>
    <property type="match status" value="1"/>
</dbReference>
<keyword evidence="3 7" id="KW-0694">RNA-binding</keyword>
<comment type="caution">
    <text evidence="10">The sequence shown here is derived from an EMBL/GenBank/DDBJ whole genome shotgun (WGS) entry which is preliminary data.</text>
</comment>
<dbReference type="InterPro" id="IPR001892">
    <property type="entry name" value="Ribosomal_uS13"/>
</dbReference>
<evidence type="ECO:0000256" key="9">
    <source>
        <dbReference type="SAM" id="MobiDB-lite"/>
    </source>
</evidence>
<evidence type="ECO:0000313" key="11">
    <source>
        <dbReference type="EMBL" id="HHD39977.1"/>
    </source>
</evidence>
<comment type="similarity">
    <text evidence="1 7 8">Belongs to the universal ribosomal protein uS13 family.</text>
</comment>
<dbReference type="EMBL" id="DSZZ01000031">
    <property type="protein sequence ID" value="HGU52018.1"/>
    <property type="molecule type" value="Genomic_DNA"/>
</dbReference>
<keyword evidence="2 7" id="KW-0699">rRNA-binding</keyword>
<evidence type="ECO:0000256" key="4">
    <source>
        <dbReference type="ARBA" id="ARBA00022980"/>
    </source>
</evidence>
<dbReference type="FunFam" id="4.10.910.10:FF:000001">
    <property type="entry name" value="30S ribosomal protein S13"/>
    <property type="match status" value="1"/>
</dbReference>
<dbReference type="Gene3D" id="1.10.8.50">
    <property type="match status" value="1"/>
</dbReference>
<dbReference type="GO" id="GO:0003735">
    <property type="term" value="F:structural constituent of ribosome"/>
    <property type="evidence" value="ECO:0007669"/>
    <property type="project" value="InterPro"/>
</dbReference>
<dbReference type="PANTHER" id="PTHR10871:SF1">
    <property type="entry name" value="SMALL RIBOSOMAL SUBUNIT PROTEIN US13M"/>
    <property type="match status" value="1"/>
</dbReference>
<accession>A0A7V4KBB9</accession>
<dbReference type="InterPro" id="IPR027437">
    <property type="entry name" value="Rbsml_uS13_C"/>
</dbReference>
<dbReference type="FunFam" id="1.10.8.50:FF:000001">
    <property type="entry name" value="30S ribosomal protein S13"/>
    <property type="match status" value="1"/>
</dbReference>
<keyword evidence="7" id="KW-0820">tRNA-binding</keyword>
<dbReference type="InterPro" id="IPR018269">
    <property type="entry name" value="Ribosomal_uS13_CS"/>
</dbReference>
<dbReference type="PANTHER" id="PTHR10871">
    <property type="entry name" value="30S RIBOSOMAL PROTEIN S13/40S RIBOSOMAL PROTEIN S18"/>
    <property type="match status" value="1"/>
</dbReference>
<dbReference type="GO" id="GO:0019843">
    <property type="term" value="F:rRNA binding"/>
    <property type="evidence" value="ECO:0007669"/>
    <property type="project" value="UniProtKB-UniRule"/>
</dbReference>
<evidence type="ECO:0000256" key="5">
    <source>
        <dbReference type="ARBA" id="ARBA00023274"/>
    </source>
</evidence>
<dbReference type="Pfam" id="PF00416">
    <property type="entry name" value="Ribosomal_S13"/>
    <property type="match status" value="1"/>
</dbReference>
<dbReference type="GO" id="GO:0006412">
    <property type="term" value="P:translation"/>
    <property type="evidence" value="ECO:0007669"/>
    <property type="project" value="UniProtKB-UniRule"/>
</dbReference>
<dbReference type="GO" id="GO:0015935">
    <property type="term" value="C:small ribosomal subunit"/>
    <property type="evidence" value="ECO:0007669"/>
    <property type="project" value="TreeGrafter"/>
</dbReference>
<feature type="compositionally biased region" description="Basic residues" evidence="9">
    <location>
        <begin position="101"/>
        <end position="123"/>
    </location>
</feature>
<dbReference type="Gene3D" id="4.10.910.10">
    <property type="entry name" value="30s ribosomal protein s13, domain 2"/>
    <property type="match status" value="1"/>
</dbReference>
<organism evidence="10">
    <name type="scientific">Fervidobacterium pennivorans</name>
    <dbReference type="NCBI Taxonomy" id="93466"/>
    <lineage>
        <taxon>Bacteria</taxon>
        <taxon>Thermotogati</taxon>
        <taxon>Thermotogota</taxon>
        <taxon>Thermotogae</taxon>
        <taxon>Thermotogales</taxon>
        <taxon>Fervidobacteriaceae</taxon>
        <taxon>Fervidobacterium</taxon>
    </lineage>
</organism>
<keyword evidence="4 7" id="KW-0689">Ribosomal protein</keyword>